<protein>
    <submittedName>
        <fullName evidence="2">Uncharacterized protein</fullName>
    </submittedName>
</protein>
<name>A0AAW0LYW1_QUESU</name>
<dbReference type="EMBL" id="PKMF04000035">
    <property type="protein sequence ID" value="KAK7856524.1"/>
    <property type="molecule type" value="Genomic_DNA"/>
</dbReference>
<proteinExistence type="predicted"/>
<reference evidence="2 3" key="1">
    <citation type="journal article" date="2018" name="Sci. Data">
        <title>The draft genome sequence of cork oak.</title>
        <authorList>
            <person name="Ramos A.M."/>
            <person name="Usie A."/>
            <person name="Barbosa P."/>
            <person name="Barros P.M."/>
            <person name="Capote T."/>
            <person name="Chaves I."/>
            <person name="Simoes F."/>
            <person name="Abreu I."/>
            <person name="Carrasquinho I."/>
            <person name="Faro C."/>
            <person name="Guimaraes J.B."/>
            <person name="Mendonca D."/>
            <person name="Nobrega F."/>
            <person name="Rodrigues L."/>
            <person name="Saibo N.J.M."/>
            <person name="Varela M.C."/>
            <person name="Egas C."/>
            <person name="Matos J."/>
            <person name="Miguel C.M."/>
            <person name="Oliveira M.M."/>
            <person name="Ricardo C.P."/>
            <person name="Goncalves S."/>
        </authorList>
    </citation>
    <scope>NUCLEOTIDE SEQUENCE [LARGE SCALE GENOMIC DNA]</scope>
    <source>
        <strain evidence="3">cv. HL8</strain>
    </source>
</reference>
<dbReference type="AlphaFoldDB" id="A0AAW0LYW1"/>
<accession>A0AAW0LYW1</accession>
<dbReference type="Proteomes" id="UP000237347">
    <property type="component" value="Unassembled WGS sequence"/>
</dbReference>
<sequence>MSANNKEPETISLCDMFDASIFGSCICRVTIREAIQSFWTNFNNQVLSNLPITLRDPPYVSSKGRPKVLRQKHPKEKQLMKRRKCSICKETDHVRTNCPTHKYSGDVANTSLTPHWKSVHQQQSQTESCRDGFDQYQEDSSNNLIPANTKPDHKKR</sequence>
<organism evidence="2 3">
    <name type="scientific">Quercus suber</name>
    <name type="common">Cork oak</name>
    <dbReference type="NCBI Taxonomy" id="58331"/>
    <lineage>
        <taxon>Eukaryota</taxon>
        <taxon>Viridiplantae</taxon>
        <taxon>Streptophyta</taxon>
        <taxon>Embryophyta</taxon>
        <taxon>Tracheophyta</taxon>
        <taxon>Spermatophyta</taxon>
        <taxon>Magnoliopsida</taxon>
        <taxon>eudicotyledons</taxon>
        <taxon>Gunneridae</taxon>
        <taxon>Pentapetalae</taxon>
        <taxon>rosids</taxon>
        <taxon>fabids</taxon>
        <taxon>Fagales</taxon>
        <taxon>Fagaceae</taxon>
        <taxon>Quercus</taxon>
    </lineage>
</organism>
<evidence type="ECO:0000313" key="2">
    <source>
        <dbReference type="EMBL" id="KAK7856524.1"/>
    </source>
</evidence>
<gene>
    <name evidence="2" type="ORF">CFP56_022627</name>
</gene>
<feature type="region of interest" description="Disordered" evidence="1">
    <location>
        <begin position="129"/>
        <end position="156"/>
    </location>
</feature>
<evidence type="ECO:0000313" key="3">
    <source>
        <dbReference type="Proteomes" id="UP000237347"/>
    </source>
</evidence>
<evidence type="ECO:0000256" key="1">
    <source>
        <dbReference type="SAM" id="MobiDB-lite"/>
    </source>
</evidence>
<keyword evidence="3" id="KW-1185">Reference proteome</keyword>
<comment type="caution">
    <text evidence="2">The sequence shown here is derived from an EMBL/GenBank/DDBJ whole genome shotgun (WGS) entry which is preliminary data.</text>
</comment>